<dbReference type="InterPro" id="IPR036291">
    <property type="entry name" value="NAD(P)-bd_dom_sf"/>
</dbReference>
<dbReference type="GO" id="GO:0004029">
    <property type="term" value="F:aldehyde dehydrogenase (NAD+) activity"/>
    <property type="evidence" value="ECO:0007669"/>
    <property type="project" value="TreeGrafter"/>
</dbReference>
<dbReference type="PANTHER" id="PTHR48079">
    <property type="entry name" value="PROTEIN YEEZ"/>
    <property type="match status" value="1"/>
</dbReference>
<dbReference type="Gene3D" id="3.40.50.720">
    <property type="entry name" value="NAD(P)-binding Rossmann-like Domain"/>
    <property type="match status" value="1"/>
</dbReference>
<comment type="caution">
    <text evidence="1">The sequence shown here is derived from an EMBL/GenBank/DDBJ whole genome shotgun (WGS) entry which is preliminary data.</text>
</comment>
<dbReference type="SUPFAM" id="SSF51735">
    <property type="entry name" value="NAD(P)-binding Rossmann-fold domains"/>
    <property type="match status" value="1"/>
</dbReference>
<evidence type="ECO:0000313" key="1">
    <source>
        <dbReference type="EMBL" id="KAK0724441.1"/>
    </source>
</evidence>
<gene>
    <name evidence="1" type="ORF">B0H67DRAFT_567978</name>
</gene>
<name>A0AA40AYS8_9PEZI</name>
<dbReference type="EMBL" id="JAUKUA010000002">
    <property type="protein sequence ID" value="KAK0724441.1"/>
    <property type="molecule type" value="Genomic_DNA"/>
</dbReference>
<keyword evidence="2" id="KW-1185">Reference proteome</keyword>
<dbReference type="InterPro" id="IPR051783">
    <property type="entry name" value="NAD(P)-dependent_oxidoreduct"/>
</dbReference>
<protein>
    <recommendedName>
        <fullName evidence="3">NAD(P)-binding domain-containing protein</fullName>
    </recommendedName>
</protein>
<dbReference type="GO" id="GO:0005737">
    <property type="term" value="C:cytoplasm"/>
    <property type="evidence" value="ECO:0007669"/>
    <property type="project" value="TreeGrafter"/>
</dbReference>
<proteinExistence type="predicted"/>
<sequence length="350" mass="37733">MALHALFVGASGHIGAAVLQALKGAFPNLPITALVRSKEDIEHLRESYGDSVSIAQGSLEDLDLLEAEAAKSQIVINCAPDVPYTLGIAALLRGLATSPSPVFYIHTSGAARIWDPPNGDVEGRTWDDIEDFDALPTTATHARTDIQVGSASSGSVYTAIVSPTFVIGRTPSRSHNPPITFPDLMHVVKHVGGPFTVTSGRNVTGFIDTENLADIYVRLARNAIEHIVAGESSVPDEKIWGPRAYYFGSALEISFREFNERYLVPSLRRAGAETLLKNGSAQLTIEKVVEIIMGRHDGGLAAELWTRHIAEGFGTAMRVRGTRAKKYLGFEPVEALPGLDDAVRAVLREI</sequence>
<evidence type="ECO:0008006" key="3">
    <source>
        <dbReference type="Google" id="ProtNLM"/>
    </source>
</evidence>
<evidence type="ECO:0000313" key="2">
    <source>
        <dbReference type="Proteomes" id="UP001172102"/>
    </source>
</evidence>
<dbReference type="PANTHER" id="PTHR48079:SF6">
    <property type="entry name" value="NAD(P)-BINDING DOMAIN-CONTAINING PROTEIN-RELATED"/>
    <property type="match status" value="1"/>
</dbReference>
<dbReference type="Proteomes" id="UP001172102">
    <property type="component" value="Unassembled WGS sequence"/>
</dbReference>
<organism evidence="1 2">
    <name type="scientific">Lasiosphaeris hirsuta</name>
    <dbReference type="NCBI Taxonomy" id="260670"/>
    <lineage>
        <taxon>Eukaryota</taxon>
        <taxon>Fungi</taxon>
        <taxon>Dikarya</taxon>
        <taxon>Ascomycota</taxon>
        <taxon>Pezizomycotina</taxon>
        <taxon>Sordariomycetes</taxon>
        <taxon>Sordariomycetidae</taxon>
        <taxon>Sordariales</taxon>
        <taxon>Lasiosphaeriaceae</taxon>
        <taxon>Lasiosphaeris</taxon>
    </lineage>
</organism>
<dbReference type="AlphaFoldDB" id="A0AA40AYS8"/>
<reference evidence="1" key="1">
    <citation type="submission" date="2023-06" db="EMBL/GenBank/DDBJ databases">
        <title>Genome-scale phylogeny and comparative genomics of the fungal order Sordariales.</title>
        <authorList>
            <consortium name="Lawrence Berkeley National Laboratory"/>
            <person name="Hensen N."/>
            <person name="Bonometti L."/>
            <person name="Westerberg I."/>
            <person name="Brannstrom I.O."/>
            <person name="Guillou S."/>
            <person name="Cros-Aarteil S."/>
            <person name="Calhoun S."/>
            <person name="Haridas S."/>
            <person name="Kuo A."/>
            <person name="Mondo S."/>
            <person name="Pangilinan J."/>
            <person name="Riley R."/>
            <person name="Labutti K."/>
            <person name="Andreopoulos B."/>
            <person name="Lipzen A."/>
            <person name="Chen C."/>
            <person name="Yanf M."/>
            <person name="Daum C."/>
            <person name="Ng V."/>
            <person name="Clum A."/>
            <person name="Steindorff A."/>
            <person name="Ohm R."/>
            <person name="Martin F."/>
            <person name="Silar P."/>
            <person name="Natvig D."/>
            <person name="Lalanne C."/>
            <person name="Gautier V."/>
            <person name="Ament-Velasquez S.L."/>
            <person name="Kruys A."/>
            <person name="Hutchinson M.I."/>
            <person name="Powell A.J."/>
            <person name="Barry K."/>
            <person name="Miller A.N."/>
            <person name="Grigoriev I.V."/>
            <person name="Debuchy R."/>
            <person name="Gladieux P."/>
            <person name="Thoren M.H."/>
            <person name="Johannesson H."/>
        </authorList>
    </citation>
    <scope>NUCLEOTIDE SEQUENCE</scope>
    <source>
        <strain evidence="1">SMH4607-1</strain>
    </source>
</reference>
<accession>A0AA40AYS8</accession>